<dbReference type="Proteomes" id="UP000887159">
    <property type="component" value="Unassembled WGS sequence"/>
</dbReference>
<keyword evidence="7" id="KW-1185">Reference proteome</keyword>
<dbReference type="EMBL" id="BMAU01021132">
    <property type="protein sequence ID" value="GFX91409.1"/>
    <property type="molecule type" value="Genomic_DNA"/>
</dbReference>
<proteinExistence type="predicted"/>
<dbReference type="CDD" id="cd01647">
    <property type="entry name" value="RT_LTR"/>
    <property type="match status" value="1"/>
</dbReference>
<dbReference type="Gene3D" id="3.10.10.10">
    <property type="entry name" value="HIV Type 1 Reverse Transcriptase, subunit A, domain 1"/>
    <property type="match status" value="1"/>
</dbReference>
<gene>
    <name evidence="6" type="primary">pol</name>
    <name evidence="6" type="ORF">TNCV_3544921</name>
</gene>
<dbReference type="AlphaFoldDB" id="A0A8X6V340"/>
<comment type="caution">
    <text evidence="6">The sequence shown here is derived from an EMBL/GenBank/DDBJ whole genome shotgun (WGS) entry which is preliminary data.</text>
</comment>
<evidence type="ECO:0000256" key="1">
    <source>
        <dbReference type="ARBA" id="ARBA00022679"/>
    </source>
</evidence>
<dbReference type="InterPro" id="IPR050951">
    <property type="entry name" value="Retrovirus_Pol_polyprotein"/>
</dbReference>
<dbReference type="GO" id="GO:0004519">
    <property type="term" value="F:endonuclease activity"/>
    <property type="evidence" value="ECO:0007669"/>
    <property type="project" value="UniProtKB-KW"/>
</dbReference>
<dbReference type="SUPFAM" id="SSF50630">
    <property type="entry name" value="Acid proteases"/>
    <property type="match status" value="1"/>
</dbReference>
<keyword evidence="3" id="KW-0540">Nuclease</keyword>
<evidence type="ECO:0000256" key="4">
    <source>
        <dbReference type="ARBA" id="ARBA00022759"/>
    </source>
</evidence>
<dbReference type="CDD" id="cd00303">
    <property type="entry name" value="retropepsin_like"/>
    <property type="match status" value="1"/>
</dbReference>
<evidence type="ECO:0000313" key="7">
    <source>
        <dbReference type="Proteomes" id="UP000887159"/>
    </source>
</evidence>
<evidence type="ECO:0000256" key="3">
    <source>
        <dbReference type="ARBA" id="ARBA00022722"/>
    </source>
</evidence>
<dbReference type="PROSITE" id="PS50878">
    <property type="entry name" value="RT_POL"/>
    <property type="match status" value="1"/>
</dbReference>
<dbReference type="SUPFAM" id="SSF56672">
    <property type="entry name" value="DNA/RNA polymerases"/>
    <property type="match status" value="1"/>
</dbReference>
<dbReference type="Pfam" id="PF00078">
    <property type="entry name" value="RVT_1"/>
    <property type="match status" value="1"/>
</dbReference>
<dbReference type="InterPro" id="IPR043128">
    <property type="entry name" value="Rev_trsase/Diguanyl_cyclase"/>
</dbReference>
<keyword evidence="2" id="KW-0548">Nucleotidyltransferase</keyword>
<keyword evidence="1" id="KW-0808">Transferase</keyword>
<dbReference type="InterPro" id="IPR043502">
    <property type="entry name" value="DNA/RNA_pol_sf"/>
</dbReference>
<evidence type="ECO:0000313" key="6">
    <source>
        <dbReference type="EMBL" id="GFX91409.1"/>
    </source>
</evidence>
<keyword evidence="4" id="KW-0255">Endonuclease</keyword>
<dbReference type="Gene3D" id="2.40.70.10">
    <property type="entry name" value="Acid Proteases"/>
    <property type="match status" value="1"/>
</dbReference>
<sequence length="469" mass="53356">METEVNCMTLFNLNSNLYPTSVIVLKIFGEKIAVCADTGASHTIAGEKIFKFLQEHDVTFTNKKISFMMADGIRQTIMALSTVVDLYIEGKVIATEFLVLSDAKGNKTLLGLDFLNAAGIVLDVQGGKWHFSGNPRKQYKFFKKTLQDITLSAFELREDEGKNLSPKQARKINILLDRNEACFQPGGEPTPYIEHRIDTGDHPPIATSPYKMNPVKKEVLREQIEELLRQNVIEERESPYAAPVVLVPKPNGKVRLCVDYRKLNSVTKVDAYPLPRMDDLLNEATPTSFMSTIDLQSGYHQVKVADVDQDKTAFVCLFGTYRYLRMLFGLRNAPATFQRLIDKFRSGLKDVFALSYLDAIIVLSETFEKHLEGLEKVFERLSIFKLHANRDKCHFASDRVKYLGFWITKDGIEADQEKISAIQKIPVPTNVKEVQSLLQTCSWFRRYVPNFADIARPLSSLTKKKVQWH</sequence>
<evidence type="ECO:0000259" key="5">
    <source>
        <dbReference type="PROSITE" id="PS50878"/>
    </source>
</evidence>
<dbReference type="PANTHER" id="PTHR37984:SF5">
    <property type="entry name" value="PROTEIN NYNRIN-LIKE"/>
    <property type="match status" value="1"/>
</dbReference>
<organism evidence="6 7">
    <name type="scientific">Trichonephila clavipes</name>
    <name type="common">Golden silk orbweaver</name>
    <name type="synonym">Nephila clavipes</name>
    <dbReference type="NCBI Taxonomy" id="2585209"/>
    <lineage>
        <taxon>Eukaryota</taxon>
        <taxon>Metazoa</taxon>
        <taxon>Ecdysozoa</taxon>
        <taxon>Arthropoda</taxon>
        <taxon>Chelicerata</taxon>
        <taxon>Arachnida</taxon>
        <taxon>Araneae</taxon>
        <taxon>Araneomorphae</taxon>
        <taxon>Entelegynae</taxon>
        <taxon>Araneoidea</taxon>
        <taxon>Nephilidae</taxon>
        <taxon>Trichonephila</taxon>
    </lineage>
</organism>
<protein>
    <submittedName>
        <fullName evidence="6">Retrovirus-related Pol polyprotein from transposon 17.6</fullName>
    </submittedName>
</protein>
<dbReference type="InterPro" id="IPR021109">
    <property type="entry name" value="Peptidase_aspartic_dom_sf"/>
</dbReference>
<dbReference type="PANTHER" id="PTHR37984">
    <property type="entry name" value="PROTEIN CBG26694"/>
    <property type="match status" value="1"/>
</dbReference>
<evidence type="ECO:0000256" key="2">
    <source>
        <dbReference type="ARBA" id="ARBA00022695"/>
    </source>
</evidence>
<dbReference type="GO" id="GO:0016779">
    <property type="term" value="F:nucleotidyltransferase activity"/>
    <property type="evidence" value="ECO:0007669"/>
    <property type="project" value="UniProtKB-KW"/>
</dbReference>
<name>A0A8X6V340_TRICX</name>
<dbReference type="GO" id="GO:0071897">
    <property type="term" value="P:DNA biosynthetic process"/>
    <property type="evidence" value="ECO:0007669"/>
    <property type="project" value="UniProtKB-ARBA"/>
</dbReference>
<feature type="domain" description="Reverse transcriptase" evidence="5">
    <location>
        <begin position="228"/>
        <end position="407"/>
    </location>
</feature>
<reference evidence="6" key="1">
    <citation type="submission" date="2020-08" db="EMBL/GenBank/DDBJ databases">
        <title>Multicomponent nature underlies the extraordinary mechanical properties of spider dragline silk.</title>
        <authorList>
            <person name="Kono N."/>
            <person name="Nakamura H."/>
            <person name="Mori M."/>
            <person name="Yoshida Y."/>
            <person name="Ohtoshi R."/>
            <person name="Malay A.D."/>
            <person name="Moran D.A.P."/>
            <person name="Tomita M."/>
            <person name="Numata K."/>
            <person name="Arakawa K."/>
        </authorList>
    </citation>
    <scope>NUCLEOTIDE SEQUENCE</scope>
</reference>
<dbReference type="Gene3D" id="3.30.70.270">
    <property type="match status" value="2"/>
</dbReference>
<dbReference type="InterPro" id="IPR000477">
    <property type="entry name" value="RT_dom"/>
</dbReference>
<accession>A0A8X6V340</accession>
<keyword evidence="4" id="KW-0378">Hydrolase</keyword>